<dbReference type="Proteomes" id="UP000800093">
    <property type="component" value="Unassembled WGS sequence"/>
</dbReference>
<gene>
    <name evidence="2" type="ORF">CC78DRAFT_549412</name>
</gene>
<evidence type="ECO:0000256" key="1">
    <source>
        <dbReference type="SAM" id="MobiDB-lite"/>
    </source>
</evidence>
<feature type="compositionally biased region" description="Low complexity" evidence="1">
    <location>
        <begin position="72"/>
        <end position="112"/>
    </location>
</feature>
<comment type="caution">
    <text evidence="2">The sequence shown here is derived from an EMBL/GenBank/DDBJ whole genome shotgun (WGS) entry which is preliminary data.</text>
</comment>
<dbReference type="AlphaFoldDB" id="A0A9P4MY16"/>
<evidence type="ECO:0000313" key="2">
    <source>
        <dbReference type="EMBL" id="KAF2258088.1"/>
    </source>
</evidence>
<reference evidence="3" key="1">
    <citation type="journal article" date="2020" name="Stud. Mycol.">
        <title>101 Dothideomycetes genomes: A test case for predicting lifestyles and emergence of pathogens.</title>
        <authorList>
            <person name="Haridas S."/>
            <person name="Albert R."/>
            <person name="Binder M."/>
            <person name="Bloem J."/>
            <person name="LaButti K."/>
            <person name="Salamov A."/>
            <person name="Andreopoulos B."/>
            <person name="Baker S."/>
            <person name="Barry K."/>
            <person name="Bills G."/>
            <person name="Bluhm B."/>
            <person name="Cannon C."/>
            <person name="Castanera R."/>
            <person name="Culley D."/>
            <person name="Daum C."/>
            <person name="Ezra D."/>
            <person name="Gonzalez J."/>
            <person name="Henrissat B."/>
            <person name="Kuo A."/>
            <person name="Liang C."/>
            <person name="Lipzen A."/>
            <person name="Lutzoni F."/>
            <person name="Magnuson J."/>
            <person name="Mondo S."/>
            <person name="Nolan M."/>
            <person name="Ohm R."/>
            <person name="Pangilinan J."/>
            <person name="Park H.-J."/>
            <person name="Ramirez L."/>
            <person name="Alfaro M."/>
            <person name="Sun H."/>
            <person name="Tritt A."/>
            <person name="Yoshinaga Y."/>
            <person name="Zwiers L.-H."/>
            <person name="Turgeon B."/>
            <person name="Goodwin S."/>
            <person name="Spatafora J."/>
            <person name="Crous P."/>
            <person name="Grigoriev I."/>
        </authorList>
    </citation>
    <scope>NUCLEOTIDE SEQUENCE [LARGE SCALE GENOMIC DNA]</scope>
    <source>
        <strain evidence="3">CBS 304.66</strain>
    </source>
</reference>
<protein>
    <submittedName>
        <fullName evidence="2">Uncharacterized protein</fullName>
    </submittedName>
</protein>
<evidence type="ECO:0000313" key="3">
    <source>
        <dbReference type="Proteomes" id="UP000800093"/>
    </source>
</evidence>
<feature type="region of interest" description="Disordered" evidence="1">
    <location>
        <begin position="44"/>
        <end position="136"/>
    </location>
</feature>
<organism evidence="2 3">
    <name type="scientific">Lojkania enalia</name>
    <dbReference type="NCBI Taxonomy" id="147567"/>
    <lineage>
        <taxon>Eukaryota</taxon>
        <taxon>Fungi</taxon>
        <taxon>Dikarya</taxon>
        <taxon>Ascomycota</taxon>
        <taxon>Pezizomycotina</taxon>
        <taxon>Dothideomycetes</taxon>
        <taxon>Pleosporomycetidae</taxon>
        <taxon>Pleosporales</taxon>
        <taxon>Pleosporales incertae sedis</taxon>
        <taxon>Lojkania</taxon>
    </lineage>
</organism>
<name>A0A9P4MY16_9PLEO</name>
<keyword evidence="3" id="KW-1185">Reference proteome</keyword>
<accession>A0A9P4MY16</accession>
<dbReference type="EMBL" id="ML986786">
    <property type="protein sequence ID" value="KAF2258088.1"/>
    <property type="molecule type" value="Genomic_DNA"/>
</dbReference>
<sequence length="136" mass="13824">MLPTGGFYSSPLSATNSGELRFVCDGIAGEINVCGDRLDGYEASARTTESEAPAGLSGDHLLSNQQIAERYSASMSSGGTSATSNASGSETSSEVNTTKESTSTTTFEESPTGLDPLTNTTGPISAPVTPTPATTF</sequence>
<proteinExistence type="predicted"/>